<keyword evidence="3 6" id="KW-0812">Transmembrane</keyword>
<dbReference type="GO" id="GO:0055085">
    <property type="term" value="P:transmembrane transport"/>
    <property type="evidence" value="ECO:0007669"/>
    <property type="project" value="InterPro"/>
</dbReference>
<organism evidence="8 9">
    <name type="scientific">Mycobacterium yunnanensis</name>
    <dbReference type="NCBI Taxonomy" id="368477"/>
    <lineage>
        <taxon>Bacteria</taxon>
        <taxon>Bacillati</taxon>
        <taxon>Actinomycetota</taxon>
        <taxon>Actinomycetes</taxon>
        <taxon>Mycobacteriales</taxon>
        <taxon>Mycobacteriaceae</taxon>
        <taxon>Mycobacterium</taxon>
    </lineage>
</organism>
<evidence type="ECO:0000256" key="1">
    <source>
        <dbReference type="ARBA" id="ARBA00004141"/>
    </source>
</evidence>
<dbReference type="PANTHER" id="PTHR42770:SF8">
    <property type="entry name" value="PUTRESCINE IMPORTER PUUP"/>
    <property type="match status" value="1"/>
</dbReference>
<dbReference type="InterPro" id="IPR004841">
    <property type="entry name" value="AA-permease/SLC12A_dom"/>
</dbReference>
<feature type="transmembrane region" description="Helical" evidence="6">
    <location>
        <begin position="412"/>
        <end position="429"/>
    </location>
</feature>
<dbReference type="Proteomes" id="UP001141629">
    <property type="component" value="Unassembled WGS sequence"/>
</dbReference>
<reference evidence="8" key="2">
    <citation type="journal article" date="2022" name="BMC Genomics">
        <title>Comparative genome analysis of mycobacteria focusing on tRNA and non-coding RNA.</title>
        <authorList>
            <person name="Behra P.R.K."/>
            <person name="Pettersson B.M.F."/>
            <person name="Ramesh M."/>
            <person name="Das S."/>
            <person name="Dasgupta S."/>
            <person name="Kirsebom L.A."/>
        </authorList>
    </citation>
    <scope>NUCLEOTIDE SEQUENCE</scope>
    <source>
        <strain evidence="8">DSM 44838</strain>
    </source>
</reference>
<feature type="transmembrane region" description="Helical" evidence="6">
    <location>
        <begin position="84"/>
        <end position="111"/>
    </location>
</feature>
<name>A0A9X2ZBT3_9MYCO</name>
<dbReference type="Gene3D" id="1.20.1740.10">
    <property type="entry name" value="Amino acid/polyamine transporter I"/>
    <property type="match status" value="1"/>
</dbReference>
<evidence type="ECO:0000256" key="6">
    <source>
        <dbReference type="SAM" id="Phobius"/>
    </source>
</evidence>
<evidence type="ECO:0000313" key="9">
    <source>
        <dbReference type="Proteomes" id="UP001141629"/>
    </source>
</evidence>
<keyword evidence="5 6" id="KW-0472">Membrane</keyword>
<evidence type="ECO:0000256" key="4">
    <source>
        <dbReference type="ARBA" id="ARBA00022989"/>
    </source>
</evidence>
<dbReference type="EMBL" id="JACKVK010000015">
    <property type="protein sequence ID" value="MCV7424457.1"/>
    <property type="molecule type" value="Genomic_DNA"/>
</dbReference>
<feature type="transmembrane region" description="Helical" evidence="6">
    <location>
        <begin position="227"/>
        <end position="247"/>
    </location>
</feature>
<proteinExistence type="inferred from homology"/>
<comment type="caution">
    <text evidence="8">The sequence shown here is derived from an EMBL/GenBank/DDBJ whole genome shotgun (WGS) entry which is preliminary data.</text>
</comment>
<comment type="similarity">
    <text evidence="2">Belongs to the amino acid-polyamine-organocation (APC) superfamily.</text>
</comment>
<feature type="domain" description="Amino acid permease/ SLC12A" evidence="7">
    <location>
        <begin position="13"/>
        <end position="402"/>
    </location>
</feature>
<comment type="subcellular location">
    <subcellularLocation>
        <location evidence="1">Membrane</location>
        <topology evidence="1">Multi-pass membrane protein</topology>
    </subcellularLocation>
</comment>
<evidence type="ECO:0000313" key="8">
    <source>
        <dbReference type="EMBL" id="MCV7424457.1"/>
    </source>
</evidence>
<feature type="transmembrane region" description="Helical" evidence="6">
    <location>
        <begin position="43"/>
        <end position="63"/>
    </location>
</feature>
<gene>
    <name evidence="8" type="ORF">H7K45_28330</name>
</gene>
<feature type="transmembrane region" description="Helical" evidence="6">
    <location>
        <begin position="149"/>
        <end position="169"/>
    </location>
</feature>
<feature type="transmembrane region" description="Helical" evidence="6">
    <location>
        <begin position="287"/>
        <end position="307"/>
    </location>
</feature>
<dbReference type="InterPro" id="IPR050367">
    <property type="entry name" value="APC_superfamily"/>
</dbReference>
<dbReference type="PIRSF" id="PIRSF006060">
    <property type="entry name" value="AA_transporter"/>
    <property type="match status" value="1"/>
</dbReference>
<evidence type="ECO:0000256" key="5">
    <source>
        <dbReference type="ARBA" id="ARBA00023136"/>
    </source>
</evidence>
<dbReference type="GO" id="GO:0016020">
    <property type="term" value="C:membrane"/>
    <property type="evidence" value="ECO:0007669"/>
    <property type="project" value="UniProtKB-SubCell"/>
</dbReference>
<evidence type="ECO:0000256" key="2">
    <source>
        <dbReference type="ARBA" id="ARBA00009523"/>
    </source>
</evidence>
<feature type="transmembrane region" description="Helical" evidence="6">
    <location>
        <begin position="387"/>
        <end position="406"/>
    </location>
</feature>
<dbReference type="Pfam" id="PF00324">
    <property type="entry name" value="AA_permease"/>
    <property type="match status" value="1"/>
</dbReference>
<dbReference type="PANTHER" id="PTHR42770">
    <property type="entry name" value="AMINO ACID TRANSPORTER-RELATED"/>
    <property type="match status" value="1"/>
</dbReference>
<dbReference type="AlphaFoldDB" id="A0A9X2ZBT3"/>
<feature type="transmembrane region" description="Helical" evidence="6">
    <location>
        <begin position="117"/>
        <end position="137"/>
    </location>
</feature>
<feature type="transmembrane region" description="Helical" evidence="6">
    <location>
        <begin position="12"/>
        <end position="31"/>
    </location>
</feature>
<feature type="transmembrane region" description="Helical" evidence="6">
    <location>
        <begin position="194"/>
        <end position="215"/>
    </location>
</feature>
<protein>
    <submittedName>
        <fullName evidence="8">APC family permease</fullName>
    </submittedName>
</protein>
<accession>A0A9X2ZBT3</accession>
<keyword evidence="4 6" id="KW-1133">Transmembrane helix</keyword>
<feature type="transmembrane region" description="Helical" evidence="6">
    <location>
        <begin position="328"/>
        <end position="346"/>
    </location>
</feature>
<evidence type="ECO:0000256" key="3">
    <source>
        <dbReference type="ARBA" id="ARBA00022692"/>
    </source>
</evidence>
<feature type="transmembrane region" description="Helical" evidence="6">
    <location>
        <begin position="352"/>
        <end position="375"/>
    </location>
</feature>
<evidence type="ECO:0000259" key="7">
    <source>
        <dbReference type="Pfam" id="PF00324"/>
    </source>
</evidence>
<keyword evidence="9" id="KW-1185">Reference proteome</keyword>
<dbReference type="RefSeq" id="WP_263999526.1">
    <property type="nucleotide sequence ID" value="NZ_JACKVK010000015.1"/>
</dbReference>
<sequence>MTDLKRVLTLRNLVVFGLAYLAPTVVFNYFGVITTLTGGMMTLAYAVTTVVMFFTAYSYALMVKAFPVAGSAYTYVRRGVHPHLGFLTGWVMLLDYVLLPMVCYLLVGIYMNEFVTAIPVWAWVVLAAAIGAVTNVLGVKMAAGINTVVVAAQVLFALVLVGIVIAFVLRGNGSGTLLDGAALYDPTTFDGPNVLWAASILAASFLGFDAVSTMAEDTVDPARTVPRAVLIVPIAAGIGFSVISYFMQIAWPAAATEIEDPDSGIFELLVRLGGDTLSTVFLVTDNLASMICAIAGLAAASRILFGMGRDGVLPRRFFGSINERFQTPVNNILLMTAISLTAVFYADNLIGAAALVAFGALSGFILVNYAVISHYVIRGRRRSGLDLLRYLLLPGIGMAVCVVLLYNVDVHAKILGLAWLVAGVVYLGVTTRGFRRPARELDLSEETGAVGETRQPAVK</sequence>
<reference evidence="8" key="1">
    <citation type="submission" date="2020-07" db="EMBL/GenBank/DDBJ databases">
        <authorList>
            <person name="Pettersson B.M.F."/>
            <person name="Behra P.R.K."/>
            <person name="Ramesh M."/>
            <person name="Das S."/>
            <person name="Dasgupta S."/>
            <person name="Kirsebom L.A."/>
        </authorList>
    </citation>
    <scope>NUCLEOTIDE SEQUENCE</scope>
    <source>
        <strain evidence="8">DSM 44838</strain>
    </source>
</reference>